<feature type="domain" description="ABC transporter" evidence="10">
    <location>
        <begin position="3"/>
        <end position="233"/>
    </location>
</feature>
<comment type="caution">
    <text evidence="11">The sequence shown here is derived from an EMBL/GenBank/DDBJ whole genome shotgun (WGS) entry which is preliminary data.</text>
</comment>
<dbReference type="CDD" id="cd03296">
    <property type="entry name" value="ABC_CysA_sulfate_importer"/>
    <property type="match status" value="1"/>
</dbReference>
<dbReference type="EC" id="7.6.2.9" evidence="9"/>
<keyword evidence="6" id="KW-1278">Translocase</keyword>
<dbReference type="OrthoDB" id="9802264at2"/>
<accession>A0A1U7IZI3</accession>
<dbReference type="Pfam" id="PF12857">
    <property type="entry name" value="TOBE_3"/>
    <property type="match status" value="1"/>
</dbReference>
<evidence type="ECO:0000313" key="12">
    <source>
        <dbReference type="Proteomes" id="UP000185557"/>
    </source>
</evidence>
<dbReference type="Gene3D" id="3.40.50.300">
    <property type="entry name" value="P-loop containing nucleotide triphosphate hydrolases"/>
    <property type="match status" value="1"/>
</dbReference>
<dbReference type="Proteomes" id="UP000185557">
    <property type="component" value="Unassembled WGS sequence"/>
</dbReference>
<evidence type="ECO:0000256" key="8">
    <source>
        <dbReference type="ARBA" id="ARBA00023136"/>
    </source>
</evidence>
<name>A0A1U7IZI3_9CYAN</name>
<evidence type="ECO:0000256" key="3">
    <source>
        <dbReference type="ARBA" id="ARBA00022475"/>
    </source>
</evidence>
<dbReference type="NCBIfam" id="TIGR00968">
    <property type="entry name" value="3a0106s01"/>
    <property type="match status" value="1"/>
</dbReference>
<dbReference type="InterPro" id="IPR005666">
    <property type="entry name" value="Sulph_transpt1"/>
</dbReference>
<dbReference type="SUPFAM" id="SSF52540">
    <property type="entry name" value="P-loop containing nucleoside triphosphate hydrolases"/>
    <property type="match status" value="1"/>
</dbReference>
<proteinExistence type="predicted"/>
<evidence type="ECO:0000256" key="1">
    <source>
        <dbReference type="ARBA" id="ARBA00004417"/>
    </source>
</evidence>
<dbReference type="AlphaFoldDB" id="A0A1U7IZI3"/>
<gene>
    <name evidence="11" type="ORF">NIES30_22535</name>
</gene>
<dbReference type="Pfam" id="PF00005">
    <property type="entry name" value="ABC_tran"/>
    <property type="match status" value="1"/>
</dbReference>
<dbReference type="InterPro" id="IPR008995">
    <property type="entry name" value="Mo/tungstate-bd_C_term_dom"/>
</dbReference>
<dbReference type="InterPro" id="IPR003593">
    <property type="entry name" value="AAA+_ATPase"/>
</dbReference>
<protein>
    <recommendedName>
        <fullName evidence="9">ABC-type quaternary amine transporter</fullName>
        <ecNumber evidence="9">7.6.2.9</ecNumber>
    </recommendedName>
</protein>
<reference evidence="11 12" key="1">
    <citation type="submission" date="2016-11" db="EMBL/GenBank/DDBJ databases">
        <title>Draft Genome Sequences of Nine Cyanobacterial Strains from Diverse Habitats.</title>
        <authorList>
            <person name="Zhu T."/>
            <person name="Hou S."/>
            <person name="Lu X."/>
            <person name="Hess W.R."/>
        </authorList>
    </citation>
    <scope>NUCLEOTIDE SEQUENCE [LARGE SCALE GENOMIC DNA]</scope>
    <source>
        <strain evidence="11 12">NIES-30</strain>
    </source>
</reference>
<dbReference type="InterPro" id="IPR017871">
    <property type="entry name" value="ABC_transporter-like_CS"/>
</dbReference>
<organism evidence="11 12">
    <name type="scientific">Phormidium tenue NIES-30</name>
    <dbReference type="NCBI Taxonomy" id="549789"/>
    <lineage>
        <taxon>Bacteria</taxon>
        <taxon>Bacillati</taxon>
        <taxon>Cyanobacteriota</taxon>
        <taxon>Cyanophyceae</taxon>
        <taxon>Oscillatoriophycideae</taxon>
        <taxon>Oscillatoriales</taxon>
        <taxon>Oscillatoriaceae</taxon>
        <taxon>Phormidium</taxon>
    </lineage>
</organism>
<dbReference type="GO" id="GO:0016887">
    <property type="term" value="F:ATP hydrolysis activity"/>
    <property type="evidence" value="ECO:0007669"/>
    <property type="project" value="InterPro"/>
</dbReference>
<sequence>MGIRVDNVSKRFGDFQALEPITLDIKSGSLVALLGPSGSGKSTLLRVIAGLEKADTGKIYISAQDATHKTVQDRQVGFVFQHYALFKHLTVRKNVAFALELQKWPPERIKNRVDTLLDLVQLDGLGDRYPAQLSGGQRQRVALARALAVEPQVLLLDEPFGALDAKVRKDLRDWLRRLHNDVHVTTVFVTHDQEEAMEIADEIVVMSHGRVEQVGSPAEIYENPATPFVMSFIGAVNVLSPDNTWKSLHRDAPTHGEVFLRPHDIEIFTGHRDGSVAATINHIIHLGWTIRIELTLDNGHPITAHINREQYRDLGIETGQTVYLRAKLIRSFATASGFAPSVA</sequence>
<keyword evidence="3" id="KW-1003">Cell membrane</keyword>
<dbReference type="STRING" id="549789.NIES30_22535"/>
<dbReference type="PROSITE" id="PS00211">
    <property type="entry name" value="ABC_TRANSPORTER_1"/>
    <property type="match status" value="1"/>
</dbReference>
<dbReference type="InterPro" id="IPR050093">
    <property type="entry name" value="ABC_SmlMolc_Importer"/>
</dbReference>
<evidence type="ECO:0000313" key="11">
    <source>
        <dbReference type="EMBL" id="OKH44408.1"/>
    </source>
</evidence>
<keyword evidence="5 11" id="KW-0067">ATP-binding</keyword>
<dbReference type="PANTHER" id="PTHR42781:SF4">
    <property type="entry name" value="SPERMIDINE_PUTRESCINE IMPORT ATP-BINDING PROTEIN POTA"/>
    <property type="match status" value="1"/>
</dbReference>
<keyword evidence="7" id="KW-0764">Sulfate transport</keyword>
<dbReference type="PANTHER" id="PTHR42781">
    <property type="entry name" value="SPERMIDINE/PUTRESCINE IMPORT ATP-BINDING PROTEIN POTA"/>
    <property type="match status" value="1"/>
</dbReference>
<dbReference type="GO" id="GO:0015418">
    <property type="term" value="F:ABC-type quaternary ammonium compound transporting activity"/>
    <property type="evidence" value="ECO:0007669"/>
    <property type="project" value="UniProtKB-EC"/>
</dbReference>
<dbReference type="PROSITE" id="PS50893">
    <property type="entry name" value="ABC_TRANSPORTER_2"/>
    <property type="match status" value="1"/>
</dbReference>
<dbReference type="InterPro" id="IPR003439">
    <property type="entry name" value="ABC_transporter-like_ATP-bd"/>
</dbReference>
<keyword evidence="12" id="KW-1185">Reference proteome</keyword>
<dbReference type="SUPFAM" id="SSF50331">
    <property type="entry name" value="MOP-like"/>
    <property type="match status" value="1"/>
</dbReference>
<dbReference type="InterPro" id="IPR027417">
    <property type="entry name" value="P-loop_NTPase"/>
</dbReference>
<comment type="subcellular location">
    <subcellularLocation>
        <location evidence="1">Cell inner membrane</location>
        <topology evidence="1">Peripheral membrane protein</topology>
    </subcellularLocation>
</comment>
<keyword evidence="4" id="KW-0547">Nucleotide-binding</keyword>
<dbReference type="GO" id="GO:0005524">
    <property type="term" value="F:ATP binding"/>
    <property type="evidence" value="ECO:0007669"/>
    <property type="project" value="UniProtKB-KW"/>
</dbReference>
<dbReference type="SMART" id="SM00382">
    <property type="entry name" value="AAA"/>
    <property type="match status" value="1"/>
</dbReference>
<dbReference type="GO" id="GO:0043190">
    <property type="term" value="C:ATP-binding cassette (ABC) transporter complex"/>
    <property type="evidence" value="ECO:0007669"/>
    <property type="project" value="InterPro"/>
</dbReference>
<evidence type="ECO:0000256" key="4">
    <source>
        <dbReference type="ARBA" id="ARBA00022741"/>
    </source>
</evidence>
<evidence type="ECO:0000256" key="6">
    <source>
        <dbReference type="ARBA" id="ARBA00022967"/>
    </source>
</evidence>
<dbReference type="FunFam" id="3.40.50.300:FF:000425">
    <property type="entry name" value="Probable ABC transporter, ATP-binding subunit"/>
    <property type="match status" value="1"/>
</dbReference>
<evidence type="ECO:0000256" key="5">
    <source>
        <dbReference type="ARBA" id="ARBA00022840"/>
    </source>
</evidence>
<dbReference type="InterPro" id="IPR024765">
    <property type="entry name" value="TOBE-like"/>
</dbReference>
<dbReference type="RefSeq" id="WP_073610709.1">
    <property type="nucleotide sequence ID" value="NZ_MRCG01000023.1"/>
</dbReference>
<keyword evidence="8" id="KW-0472">Membrane</keyword>
<dbReference type="GO" id="GO:0015419">
    <property type="term" value="F:ABC-type sulfate transporter activity"/>
    <property type="evidence" value="ECO:0007669"/>
    <property type="project" value="InterPro"/>
</dbReference>
<evidence type="ECO:0000259" key="10">
    <source>
        <dbReference type="PROSITE" id="PS50893"/>
    </source>
</evidence>
<evidence type="ECO:0000256" key="9">
    <source>
        <dbReference type="ARBA" id="ARBA00066388"/>
    </source>
</evidence>
<evidence type="ECO:0000256" key="7">
    <source>
        <dbReference type="ARBA" id="ARBA00023032"/>
    </source>
</evidence>
<keyword evidence="2" id="KW-0813">Transport</keyword>
<dbReference type="EMBL" id="MRCG01000023">
    <property type="protein sequence ID" value="OKH44408.1"/>
    <property type="molecule type" value="Genomic_DNA"/>
</dbReference>
<dbReference type="Gene3D" id="2.40.50.100">
    <property type="match status" value="1"/>
</dbReference>
<evidence type="ECO:0000256" key="2">
    <source>
        <dbReference type="ARBA" id="ARBA00022448"/>
    </source>
</evidence>